<protein>
    <submittedName>
        <fullName evidence="2">Uncharacterized protein</fullName>
    </submittedName>
</protein>
<feature type="transmembrane region" description="Helical" evidence="1">
    <location>
        <begin position="89"/>
        <end position="122"/>
    </location>
</feature>
<keyword evidence="1" id="KW-1133">Transmembrane helix</keyword>
<feature type="transmembrane region" description="Helical" evidence="1">
    <location>
        <begin position="266"/>
        <end position="297"/>
    </location>
</feature>
<keyword evidence="3" id="KW-1185">Reference proteome</keyword>
<evidence type="ECO:0000313" key="3">
    <source>
        <dbReference type="Proteomes" id="UP000316304"/>
    </source>
</evidence>
<sequence>MGGFNQIEFVRDRIKNLRHIDEKPVGGLGAFGSRIGAALMLMMKEPEILFFCLLQWASIGAAYLLWIQMLDWIPEEVWRSTDESSEGSIADIVLLVWSFICVGLAAFPVGIFTGCIGAAHFLHRQGRESSVASCMRLVLPQSGALWMFHWLDGWITVRQIFQRLPSDDEPNSIADRVTRESLYYAWKLGVSGILPSIVTGNNLRQSGLNSVDFVKKNFREVAKLRAGYSAVCWIVGIGTYVGTILMFSFFDLVPRHERVESHIYTIYFWVAVPLLTAVAVVMLFLRPVFVLALCDLYAEHLKRRRKVAALPENLPKSVSVLVAFGCLCLVVAVVFLLRDTLGITEMLSTPYGEEYGADKGT</sequence>
<organism evidence="2 3">
    <name type="scientific">Novipirellula galeiformis</name>
    <dbReference type="NCBI Taxonomy" id="2528004"/>
    <lineage>
        <taxon>Bacteria</taxon>
        <taxon>Pseudomonadati</taxon>
        <taxon>Planctomycetota</taxon>
        <taxon>Planctomycetia</taxon>
        <taxon>Pirellulales</taxon>
        <taxon>Pirellulaceae</taxon>
        <taxon>Novipirellula</taxon>
    </lineage>
</organism>
<dbReference type="RefSeq" id="WP_146593617.1">
    <property type="nucleotide sequence ID" value="NZ_SJPT01000002.1"/>
</dbReference>
<feature type="transmembrane region" description="Helical" evidence="1">
    <location>
        <begin position="318"/>
        <end position="337"/>
    </location>
</feature>
<feature type="transmembrane region" description="Helical" evidence="1">
    <location>
        <begin position="226"/>
        <end position="250"/>
    </location>
</feature>
<evidence type="ECO:0000256" key="1">
    <source>
        <dbReference type="SAM" id="Phobius"/>
    </source>
</evidence>
<dbReference type="EMBL" id="SJPT01000002">
    <property type="protein sequence ID" value="TWU24880.1"/>
    <property type="molecule type" value="Genomic_DNA"/>
</dbReference>
<gene>
    <name evidence="2" type="ORF">Pla52o_11760</name>
</gene>
<accession>A0A5C6CJV7</accession>
<keyword evidence="1" id="KW-0472">Membrane</keyword>
<feature type="transmembrane region" description="Helical" evidence="1">
    <location>
        <begin position="48"/>
        <end position="69"/>
    </location>
</feature>
<proteinExistence type="predicted"/>
<dbReference type="Proteomes" id="UP000316304">
    <property type="component" value="Unassembled WGS sequence"/>
</dbReference>
<dbReference type="AlphaFoldDB" id="A0A5C6CJV7"/>
<dbReference type="OrthoDB" id="5653237at2"/>
<reference evidence="2 3" key="1">
    <citation type="submission" date="2019-02" db="EMBL/GenBank/DDBJ databases">
        <title>Deep-cultivation of Planctomycetes and their phenomic and genomic characterization uncovers novel biology.</title>
        <authorList>
            <person name="Wiegand S."/>
            <person name="Jogler M."/>
            <person name="Boedeker C."/>
            <person name="Pinto D."/>
            <person name="Vollmers J."/>
            <person name="Rivas-Marin E."/>
            <person name="Kohn T."/>
            <person name="Peeters S.H."/>
            <person name="Heuer A."/>
            <person name="Rast P."/>
            <person name="Oberbeckmann S."/>
            <person name="Bunk B."/>
            <person name="Jeske O."/>
            <person name="Meyerdierks A."/>
            <person name="Storesund J.E."/>
            <person name="Kallscheuer N."/>
            <person name="Luecker S."/>
            <person name="Lage O.M."/>
            <person name="Pohl T."/>
            <person name="Merkel B.J."/>
            <person name="Hornburger P."/>
            <person name="Mueller R.-W."/>
            <person name="Bruemmer F."/>
            <person name="Labrenz M."/>
            <person name="Spormann A.M."/>
            <person name="Op Den Camp H."/>
            <person name="Overmann J."/>
            <person name="Amann R."/>
            <person name="Jetten M.S.M."/>
            <person name="Mascher T."/>
            <person name="Medema M.H."/>
            <person name="Devos D.P."/>
            <person name="Kaster A.-K."/>
            <person name="Ovreas L."/>
            <person name="Rohde M."/>
            <person name="Galperin M.Y."/>
            <person name="Jogler C."/>
        </authorList>
    </citation>
    <scope>NUCLEOTIDE SEQUENCE [LARGE SCALE GENOMIC DNA]</scope>
    <source>
        <strain evidence="2 3">Pla52o</strain>
    </source>
</reference>
<evidence type="ECO:0000313" key="2">
    <source>
        <dbReference type="EMBL" id="TWU24880.1"/>
    </source>
</evidence>
<comment type="caution">
    <text evidence="2">The sequence shown here is derived from an EMBL/GenBank/DDBJ whole genome shotgun (WGS) entry which is preliminary data.</text>
</comment>
<name>A0A5C6CJV7_9BACT</name>
<keyword evidence="1" id="KW-0812">Transmembrane</keyword>